<comment type="caution">
    <text evidence="6">The sequence shown here is derived from an EMBL/GenBank/DDBJ whole genome shotgun (WGS) entry which is preliminary data.</text>
</comment>
<dbReference type="InterPro" id="IPR036322">
    <property type="entry name" value="WD40_repeat_dom_sf"/>
</dbReference>
<feature type="repeat" description="WD" evidence="5">
    <location>
        <begin position="1"/>
        <end position="32"/>
    </location>
</feature>
<evidence type="ECO:0000256" key="2">
    <source>
        <dbReference type="ARBA" id="ARBA00022574"/>
    </source>
</evidence>
<sequence>MAVSSDGKYLASGDQNKLIFIWNAETCQNLHKFQGHRGAVSALSFQKGTYQLFSASHDRSIKVWNVAENSYIETLFGHQDCVTGLDSLSRERCVTAGGRDGTVRVWKIAEESQLVFSGQEGSIDCIRLINEEHMVSGADDGSIAVWNVSKKKPLARVKCAHGKHGVPGLEEPHWISAVSAVLNSNVVASGSHDGSVRLWQCGEGFRGLHPLFTIPLVGFVNCLQFSTTAEFLVAGVGQEHRLGRWWRLKEARNGLYIIPFKRKQPHSEGS</sequence>
<name>A0ABN9F6J9_9NEOB</name>
<evidence type="ECO:0000256" key="4">
    <source>
        <dbReference type="ARBA" id="ARBA00023242"/>
    </source>
</evidence>
<proteinExistence type="predicted"/>
<dbReference type="InterPro" id="IPR020472">
    <property type="entry name" value="WD40_PAC1"/>
</dbReference>
<dbReference type="PROSITE" id="PS50294">
    <property type="entry name" value="WD_REPEATS_REGION"/>
    <property type="match status" value="2"/>
</dbReference>
<gene>
    <name evidence="6" type="ORF">SPARVUS_LOCUS11404831</name>
</gene>
<dbReference type="SUPFAM" id="SSF50978">
    <property type="entry name" value="WD40 repeat-like"/>
    <property type="match status" value="1"/>
</dbReference>
<reference evidence="6" key="1">
    <citation type="submission" date="2023-05" db="EMBL/GenBank/DDBJ databases">
        <authorList>
            <person name="Stuckert A."/>
        </authorList>
    </citation>
    <scope>NUCLEOTIDE SEQUENCE</scope>
</reference>
<dbReference type="InterPro" id="IPR019775">
    <property type="entry name" value="WD40_repeat_CS"/>
</dbReference>
<evidence type="ECO:0008006" key="8">
    <source>
        <dbReference type="Google" id="ProtNLM"/>
    </source>
</evidence>
<evidence type="ECO:0000313" key="6">
    <source>
        <dbReference type="EMBL" id="CAI9592661.1"/>
    </source>
</evidence>
<keyword evidence="2 5" id="KW-0853">WD repeat</keyword>
<dbReference type="SMART" id="SM00320">
    <property type="entry name" value="WD40"/>
    <property type="match status" value="4"/>
</dbReference>
<dbReference type="InterPro" id="IPR001680">
    <property type="entry name" value="WD40_rpt"/>
</dbReference>
<evidence type="ECO:0000313" key="7">
    <source>
        <dbReference type="Proteomes" id="UP001162483"/>
    </source>
</evidence>
<feature type="repeat" description="WD" evidence="5">
    <location>
        <begin position="175"/>
        <end position="200"/>
    </location>
</feature>
<dbReference type="PROSITE" id="PS50082">
    <property type="entry name" value="WD_REPEATS_2"/>
    <property type="match status" value="5"/>
</dbReference>
<keyword evidence="4" id="KW-0539">Nucleus</keyword>
<dbReference type="PRINTS" id="PR00320">
    <property type="entry name" value="GPROTEINBRPT"/>
</dbReference>
<feature type="repeat" description="WD" evidence="5">
    <location>
        <begin position="75"/>
        <end position="116"/>
    </location>
</feature>
<dbReference type="InterPro" id="IPR039241">
    <property type="entry name" value="Rrp9-like"/>
</dbReference>
<evidence type="ECO:0000256" key="1">
    <source>
        <dbReference type="ARBA" id="ARBA00004123"/>
    </source>
</evidence>
<comment type="subcellular location">
    <subcellularLocation>
        <location evidence="1">Nucleus</location>
    </subcellularLocation>
</comment>
<feature type="repeat" description="WD" evidence="5">
    <location>
        <begin position="116"/>
        <end position="156"/>
    </location>
</feature>
<keyword evidence="7" id="KW-1185">Reference proteome</keyword>
<dbReference type="Proteomes" id="UP001162483">
    <property type="component" value="Unassembled WGS sequence"/>
</dbReference>
<dbReference type="EMBL" id="CATNWA010016441">
    <property type="protein sequence ID" value="CAI9592661.1"/>
    <property type="molecule type" value="Genomic_DNA"/>
</dbReference>
<organism evidence="6 7">
    <name type="scientific">Staurois parvus</name>
    <dbReference type="NCBI Taxonomy" id="386267"/>
    <lineage>
        <taxon>Eukaryota</taxon>
        <taxon>Metazoa</taxon>
        <taxon>Chordata</taxon>
        <taxon>Craniata</taxon>
        <taxon>Vertebrata</taxon>
        <taxon>Euteleostomi</taxon>
        <taxon>Amphibia</taxon>
        <taxon>Batrachia</taxon>
        <taxon>Anura</taxon>
        <taxon>Neobatrachia</taxon>
        <taxon>Ranoidea</taxon>
        <taxon>Ranidae</taxon>
        <taxon>Staurois</taxon>
    </lineage>
</organism>
<evidence type="ECO:0000256" key="3">
    <source>
        <dbReference type="ARBA" id="ARBA00022737"/>
    </source>
</evidence>
<dbReference type="Gene3D" id="2.130.10.10">
    <property type="entry name" value="YVTN repeat-like/Quinoprotein amine dehydrogenase"/>
    <property type="match status" value="1"/>
</dbReference>
<dbReference type="PANTHER" id="PTHR19865:SF0">
    <property type="entry name" value="U3 SMALL NUCLEOLAR RNA-INTERACTING PROTEIN 2"/>
    <property type="match status" value="1"/>
</dbReference>
<evidence type="ECO:0000256" key="5">
    <source>
        <dbReference type="PROSITE-ProRule" id="PRU00221"/>
    </source>
</evidence>
<dbReference type="Pfam" id="PF00400">
    <property type="entry name" value="WD40"/>
    <property type="match status" value="5"/>
</dbReference>
<dbReference type="PANTHER" id="PTHR19865">
    <property type="entry name" value="U3 SMALL NUCLEOLAR RNA INTERACTING PROTEIN 2"/>
    <property type="match status" value="1"/>
</dbReference>
<keyword evidence="3" id="KW-0677">Repeat</keyword>
<dbReference type="PROSITE" id="PS00678">
    <property type="entry name" value="WD_REPEATS_1"/>
    <property type="match status" value="3"/>
</dbReference>
<feature type="repeat" description="WD" evidence="5">
    <location>
        <begin position="33"/>
        <end position="74"/>
    </location>
</feature>
<accession>A0ABN9F6J9</accession>
<protein>
    <recommendedName>
        <fullName evidence="8">U3 small nucleolar RNA-interacting protein 2</fullName>
    </recommendedName>
</protein>
<dbReference type="InterPro" id="IPR015943">
    <property type="entry name" value="WD40/YVTN_repeat-like_dom_sf"/>
</dbReference>